<dbReference type="EMBL" id="FNQM01000031">
    <property type="protein sequence ID" value="SEB02235.1"/>
    <property type="molecule type" value="Genomic_DNA"/>
</dbReference>
<organism evidence="1 2">
    <name type="scientific">Rubrimonas cliftonensis</name>
    <dbReference type="NCBI Taxonomy" id="89524"/>
    <lineage>
        <taxon>Bacteria</taxon>
        <taxon>Pseudomonadati</taxon>
        <taxon>Pseudomonadota</taxon>
        <taxon>Alphaproteobacteria</taxon>
        <taxon>Rhodobacterales</taxon>
        <taxon>Paracoccaceae</taxon>
        <taxon>Rubrimonas</taxon>
    </lineage>
</organism>
<dbReference type="STRING" id="89524.SAMN05444370_13116"/>
<sequence length="132" mass="13960">MQHTQLVVCQDPKATLIEEFRSAVDAGRVWAARAAAEMPQQHMADDAAKALGEFAARASTRDLLDEAAPTEARCLAGALKQVAASLSDDPSDAAYMACALLREHAEALTALADKIDAAFDLHRAIVTAAKIS</sequence>
<accession>A0A1H4FY53</accession>
<reference evidence="1 2" key="1">
    <citation type="submission" date="2016-10" db="EMBL/GenBank/DDBJ databases">
        <authorList>
            <person name="de Groot N.N."/>
        </authorList>
    </citation>
    <scope>NUCLEOTIDE SEQUENCE [LARGE SCALE GENOMIC DNA]</scope>
    <source>
        <strain evidence="1 2">DSM 15345</strain>
    </source>
</reference>
<name>A0A1H4FY53_9RHOB</name>
<evidence type="ECO:0000313" key="1">
    <source>
        <dbReference type="EMBL" id="SEB02235.1"/>
    </source>
</evidence>
<proteinExistence type="predicted"/>
<evidence type="ECO:0000313" key="2">
    <source>
        <dbReference type="Proteomes" id="UP000198703"/>
    </source>
</evidence>
<protein>
    <submittedName>
        <fullName evidence="1">Uncharacterized protein</fullName>
    </submittedName>
</protein>
<dbReference type="AlphaFoldDB" id="A0A1H4FY53"/>
<keyword evidence="2" id="KW-1185">Reference proteome</keyword>
<dbReference type="Proteomes" id="UP000198703">
    <property type="component" value="Unassembled WGS sequence"/>
</dbReference>
<gene>
    <name evidence="1" type="ORF">SAMN05444370_13116</name>
</gene>